<protein>
    <recommendedName>
        <fullName evidence="5">Protein kinase domain-containing protein</fullName>
    </recommendedName>
</protein>
<feature type="domain" description="Protein kinase" evidence="5">
    <location>
        <begin position="19"/>
        <end position="295"/>
    </location>
</feature>
<dbReference type="GO" id="GO:0005524">
    <property type="term" value="F:ATP binding"/>
    <property type="evidence" value="ECO:0007669"/>
    <property type="project" value="UniProtKB-UniRule"/>
</dbReference>
<keyword evidence="2 3" id="KW-0067">ATP-binding</keyword>
<dbReference type="GeneID" id="5970406"/>
<feature type="binding site" evidence="3">
    <location>
        <position position="48"/>
    </location>
    <ligand>
        <name>ATP</name>
        <dbReference type="ChEBI" id="CHEBI:30616"/>
    </ligand>
</feature>
<evidence type="ECO:0000256" key="2">
    <source>
        <dbReference type="ARBA" id="ARBA00022840"/>
    </source>
</evidence>
<sequence>MLSIEKGVDYDGVEGELPYKHVRNLGFGHSGNVEEVEDQMTGQVYARKTIRITGTKRDKAERTRVFRNEVAIIRGLESHRHIISVHATYATTRVFGILLEPVASQGDLGDFLSDYSREMEEEATIPNVRTAAMKPVIKQGFGCLAAGLAFMHQRRIRHKDIKPRNIIVHMGKLIYTDFGYSFDSNGFSRSTTEGRPDYFTRRYSAPEVLKHDQRNSKSDVYSLGCVFLDMLSTLCPSLIVDKDECFSNTMQQLHSQLQDIEAPKDLDVLTDIISCMTAQEGSSRLCSMHAAIPLLQQIETCCSDCVGSPLQEENERVKRDNCFLCQGGKMKTTATIYTAMSQWEFSDYYDGPPPNSRSGGHLLEGTYNPQNPAMALHYEILDSCELSSSSYSKPPGH</sequence>
<dbReference type="eggNOG" id="KOG0198">
    <property type="taxonomic scope" value="Eukaryota"/>
</dbReference>
<dbReference type="Proteomes" id="UP000001055">
    <property type="component" value="Unassembled WGS sequence"/>
</dbReference>
<dbReference type="PANTHER" id="PTHR44167:SF24">
    <property type="entry name" value="SERINE_THREONINE-PROTEIN KINASE CHK2"/>
    <property type="match status" value="1"/>
</dbReference>
<evidence type="ECO:0000313" key="6">
    <source>
        <dbReference type="EMBL" id="EAT89688.1"/>
    </source>
</evidence>
<dbReference type="InterPro" id="IPR008271">
    <property type="entry name" value="Ser/Thr_kinase_AS"/>
</dbReference>
<evidence type="ECO:0000259" key="5">
    <source>
        <dbReference type="PROSITE" id="PS50011"/>
    </source>
</evidence>
<accession>Q0UZ57</accession>
<proteinExistence type="inferred from homology"/>
<dbReference type="PROSITE" id="PS00107">
    <property type="entry name" value="PROTEIN_KINASE_ATP"/>
    <property type="match status" value="1"/>
</dbReference>
<dbReference type="Gene3D" id="1.10.510.10">
    <property type="entry name" value="Transferase(Phosphotransferase) domain 1"/>
    <property type="match status" value="1"/>
</dbReference>
<dbReference type="KEGG" id="pno:SNOG_02957"/>
<dbReference type="PANTHER" id="PTHR44167">
    <property type="entry name" value="OVARIAN-SPECIFIC SERINE/THREONINE-PROTEIN KINASE LOK-RELATED"/>
    <property type="match status" value="1"/>
</dbReference>
<dbReference type="CDD" id="cd00180">
    <property type="entry name" value="PKc"/>
    <property type="match status" value="1"/>
</dbReference>
<dbReference type="STRING" id="321614.Q0UZ57"/>
<dbReference type="SUPFAM" id="SSF56112">
    <property type="entry name" value="Protein kinase-like (PK-like)"/>
    <property type="match status" value="1"/>
</dbReference>
<dbReference type="PROSITE" id="PS00108">
    <property type="entry name" value="PROTEIN_KINASE_ST"/>
    <property type="match status" value="1"/>
</dbReference>
<evidence type="ECO:0000256" key="3">
    <source>
        <dbReference type="PROSITE-ProRule" id="PRU10141"/>
    </source>
</evidence>
<dbReference type="Pfam" id="PF00069">
    <property type="entry name" value="Pkinase"/>
    <property type="match status" value="1"/>
</dbReference>
<dbReference type="EMBL" id="CH445328">
    <property type="protein sequence ID" value="EAT89688.1"/>
    <property type="molecule type" value="Genomic_DNA"/>
</dbReference>
<dbReference type="InParanoid" id="Q0UZ57"/>
<comment type="similarity">
    <text evidence="4">Belongs to the protein kinase superfamily.</text>
</comment>
<dbReference type="RefSeq" id="XP_001793549.1">
    <property type="nucleotide sequence ID" value="XM_001793497.1"/>
</dbReference>
<gene>
    <name evidence="6" type="ORF">SNOG_02957</name>
</gene>
<keyword evidence="1 3" id="KW-0547">Nucleotide-binding</keyword>
<dbReference type="Gene3D" id="3.30.200.20">
    <property type="entry name" value="Phosphorylase Kinase, domain 1"/>
    <property type="match status" value="1"/>
</dbReference>
<dbReference type="HOGENOM" id="CLU_694658_0_0_1"/>
<dbReference type="InterPro" id="IPR017441">
    <property type="entry name" value="Protein_kinase_ATP_BS"/>
</dbReference>
<evidence type="ECO:0000256" key="1">
    <source>
        <dbReference type="ARBA" id="ARBA00022741"/>
    </source>
</evidence>
<keyword evidence="4" id="KW-0723">Serine/threonine-protein kinase</keyword>
<reference evidence="7" key="1">
    <citation type="journal article" date="2007" name="Plant Cell">
        <title>Dothideomycete-plant interactions illuminated by genome sequencing and EST analysis of the wheat pathogen Stagonospora nodorum.</title>
        <authorList>
            <person name="Hane J.K."/>
            <person name="Lowe R.G."/>
            <person name="Solomon P.S."/>
            <person name="Tan K.C."/>
            <person name="Schoch C.L."/>
            <person name="Spatafora J.W."/>
            <person name="Crous P.W."/>
            <person name="Kodira C."/>
            <person name="Birren B.W."/>
            <person name="Galagan J.E."/>
            <person name="Torriani S.F."/>
            <person name="McDonald B.A."/>
            <person name="Oliver R.P."/>
        </authorList>
    </citation>
    <scope>NUCLEOTIDE SEQUENCE [LARGE SCALE GENOMIC DNA]</scope>
    <source>
        <strain evidence="7">SN15 / ATCC MYA-4574 / FGSC 10173</strain>
    </source>
</reference>
<keyword evidence="4" id="KW-0808">Transferase</keyword>
<dbReference type="InterPro" id="IPR000719">
    <property type="entry name" value="Prot_kinase_dom"/>
</dbReference>
<organism evidence="6 7">
    <name type="scientific">Phaeosphaeria nodorum (strain SN15 / ATCC MYA-4574 / FGSC 10173)</name>
    <name type="common">Glume blotch fungus</name>
    <name type="synonym">Parastagonospora nodorum</name>
    <dbReference type="NCBI Taxonomy" id="321614"/>
    <lineage>
        <taxon>Eukaryota</taxon>
        <taxon>Fungi</taxon>
        <taxon>Dikarya</taxon>
        <taxon>Ascomycota</taxon>
        <taxon>Pezizomycotina</taxon>
        <taxon>Dothideomycetes</taxon>
        <taxon>Pleosporomycetidae</taxon>
        <taxon>Pleosporales</taxon>
        <taxon>Pleosporineae</taxon>
        <taxon>Phaeosphaeriaceae</taxon>
        <taxon>Parastagonospora</taxon>
    </lineage>
</organism>
<evidence type="ECO:0000256" key="4">
    <source>
        <dbReference type="RuleBase" id="RU000304"/>
    </source>
</evidence>
<evidence type="ECO:0000313" key="7">
    <source>
        <dbReference type="Proteomes" id="UP000001055"/>
    </source>
</evidence>
<dbReference type="InterPro" id="IPR011009">
    <property type="entry name" value="Kinase-like_dom_sf"/>
</dbReference>
<keyword evidence="4" id="KW-0418">Kinase</keyword>
<dbReference type="PROSITE" id="PS50011">
    <property type="entry name" value="PROTEIN_KINASE_DOM"/>
    <property type="match status" value="1"/>
</dbReference>
<dbReference type="GO" id="GO:0004674">
    <property type="term" value="F:protein serine/threonine kinase activity"/>
    <property type="evidence" value="ECO:0007669"/>
    <property type="project" value="UniProtKB-KW"/>
</dbReference>
<dbReference type="AlphaFoldDB" id="Q0UZ57"/>
<dbReference type="VEuPathDB" id="FungiDB:JI435_029570"/>
<dbReference type="SMART" id="SM00220">
    <property type="entry name" value="S_TKc"/>
    <property type="match status" value="1"/>
</dbReference>
<name>Q0UZ57_PHANO</name>